<dbReference type="PANTHER" id="PTHR37950:SF1">
    <property type="entry name" value="4-HYDROXYPHENYLACETATE CATABOLISM PROTEIN"/>
    <property type="match status" value="1"/>
</dbReference>
<keyword evidence="1" id="KW-0413">Isomerase</keyword>
<dbReference type="PANTHER" id="PTHR37950">
    <property type="entry name" value="4-HYDROXYPHENYLACETATE CATABOLISM PROTEIN"/>
    <property type="match status" value="1"/>
</dbReference>
<gene>
    <name evidence="1" type="ORF">SAMN05216576_10417</name>
</gene>
<dbReference type="Pfam" id="PF02962">
    <property type="entry name" value="CHMI"/>
    <property type="match status" value="1"/>
</dbReference>
<dbReference type="RefSeq" id="WP_017677893.1">
    <property type="nucleotide sequence ID" value="NZ_FMZQ01000004.1"/>
</dbReference>
<reference evidence="2" key="1">
    <citation type="submission" date="2016-10" db="EMBL/GenBank/DDBJ databases">
        <authorList>
            <person name="Varghese N."/>
            <person name="Submissions S."/>
        </authorList>
    </citation>
    <scope>NUCLEOTIDE SEQUENCE [LARGE SCALE GENOMIC DNA]</scope>
    <source>
        <strain evidence="2">DSM 26382</strain>
    </source>
</reference>
<dbReference type="Gene3D" id="3.30.429.10">
    <property type="entry name" value="Macrophage Migration Inhibitory Factor"/>
    <property type="match status" value="1"/>
</dbReference>
<proteinExistence type="predicted"/>
<keyword evidence="2" id="KW-1185">Reference proteome</keyword>
<organism evidence="1 2">
    <name type="scientific">Ectopseudomonas chengduensis</name>
    <dbReference type="NCBI Taxonomy" id="489632"/>
    <lineage>
        <taxon>Bacteria</taxon>
        <taxon>Pseudomonadati</taxon>
        <taxon>Pseudomonadota</taxon>
        <taxon>Gammaproteobacteria</taxon>
        <taxon>Pseudomonadales</taxon>
        <taxon>Pseudomonadaceae</taxon>
        <taxon>Ectopseudomonas</taxon>
    </lineage>
</organism>
<dbReference type="InterPro" id="IPR014347">
    <property type="entry name" value="Tautomerase/MIF_sf"/>
</dbReference>
<dbReference type="InterPro" id="IPR004220">
    <property type="entry name" value="5-COMe_2-OHmuconate_Isoase"/>
</dbReference>
<accession>A0A1G6MGI5</accession>
<dbReference type="Proteomes" id="UP000199467">
    <property type="component" value="Unassembled WGS sequence"/>
</dbReference>
<dbReference type="EMBL" id="FMZQ01000004">
    <property type="protein sequence ID" value="SDC54629.1"/>
    <property type="molecule type" value="Genomic_DNA"/>
</dbReference>
<evidence type="ECO:0000313" key="2">
    <source>
        <dbReference type="Proteomes" id="UP000199467"/>
    </source>
</evidence>
<dbReference type="SUPFAM" id="SSF55331">
    <property type="entry name" value="Tautomerase/MIF"/>
    <property type="match status" value="1"/>
</dbReference>
<dbReference type="GO" id="GO:0008704">
    <property type="term" value="F:5-carboxymethyl-2-hydroxymuconate delta-isomerase activity"/>
    <property type="evidence" value="ECO:0007669"/>
    <property type="project" value="InterPro"/>
</dbReference>
<evidence type="ECO:0000313" key="1">
    <source>
        <dbReference type="EMBL" id="SDC54629.1"/>
    </source>
</evidence>
<name>A0A1G6MGI5_9GAMM</name>
<dbReference type="AlphaFoldDB" id="A0A1G6MGI5"/>
<sequence>MPHCLIEAAREVSELIAPQELVQLVHDQAADTGLFQPGEIKVRLSLYEHHCVGGEPGLFVHLIFYVLAGRSDDDKRALSRRVVRALVERLPQVPAISLDMRDICREVFSNRRNCLDD</sequence>
<protein>
    <submittedName>
        <fullName evidence="1">5-carboxymethyl-2-hydroxymuconate isomerase</fullName>
    </submittedName>
</protein>